<evidence type="ECO:0000256" key="1">
    <source>
        <dbReference type="SAM" id="MobiDB-lite"/>
    </source>
</evidence>
<name>A0A8H7S0Z1_9FUNG</name>
<reference evidence="3 4" key="1">
    <citation type="submission" date="2020-12" db="EMBL/GenBank/DDBJ databases">
        <title>Metabolic potential, ecology and presence of endohyphal bacteria is reflected in genomic diversity of Mucoromycotina.</title>
        <authorList>
            <person name="Muszewska A."/>
            <person name="Okrasinska A."/>
            <person name="Steczkiewicz K."/>
            <person name="Drgas O."/>
            <person name="Orlowska M."/>
            <person name="Perlinska-Lenart U."/>
            <person name="Aleksandrzak-Piekarczyk T."/>
            <person name="Szatraj K."/>
            <person name="Zielenkiewicz U."/>
            <person name="Pilsyk S."/>
            <person name="Malc E."/>
            <person name="Mieczkowski P."/>
            <person name="Kruszewska J.S."/>
            <person name="Biernat P."/>
            <person name="Pawlowska J."/>
        </authorList>
    </citation>
    <scope>NUCLEOTIDE SEQUENCE [LARGE SCALE GENOMIC DNA]</scope>
    <source>
        <strain evidence="3 4">CBS 142.35</strain>
    </source>
</reference>
<evidence type="ECO:0000256" key="2">
    <source>
        <dbReference type="SAM" id="Phobius"/>
    </source>
</evidence>
<comment type="caution">
    <text evidence="3">The sequence shown here is derived from an EMBL/GenBank/DDBJ whole genome shotgun (WGS) entry which is preliminary data.</text>
</comment>
<proteinExistence type="predicted"/>
<evidence type="ECO:0000313" key="3">
    <source>
        <dbReference type="EMBL" id="KAG2219777.1"/>
    </source>
</evidence>
<evidence type="ECO:0000313" key="4">
    <source>
        <dbReference type="Proteomes" id="UP000646827"/>
    </source>
</evidence>
<feature type="region of interest" description="Disordered" evidence="1">
    <location>
        <begin position="1"/>
        <end position="63"/>
    </location>
</feature>
<dbReference type="AlphaFoldDB" id="A0A8H7S0Z1"/>
<feature type="transmembrane region" description="Helical" evidence="2">
    <location>
        <begin position="95"/>
        <end position="115"/>
    </location>
</feature>
<dbReference type="OrthoDB" id="20273at2759"/>
<feature type="compositionally biased region" description="Polar residues" evidence="1">
    <location>
        <begin position="1"/>
        <end position="14"/>
    </location>
</feature>
<dbReference type="Proteomes" id="UP000646827">
    <property type="component" value="Unassembled WGS sequence"/>
</dbReference>
<sequence length="287" mass="31764">MYDNSNSVSQQTIHGNDLPPPPPLHGYHDEKYYPGNDIEQQQQQHQQSTPPPPSGQNEKELTVQEEISRKPHFTERNRCCRCLCCTCCLPIWARYILWFIIISIIICVVVIGGLAGSFDMPTFNVLDVTQYPGDNASQITYDGQKFLFNLGLVVNVQNPNVLPIFLSNMKATANLPEENGSQAYLGHGYLDSEKIPTNSDYNFTYPFSIEYDTQSSQSQVMLNTLMEKCGLYGGDAQDITVNYSINVNARVLFVKLNLDLGGSATFGCPLTNGGLPGLGGMSLGDLF</sequence>
<accession>A0A8H7S0Z1</accession>
<evidence type="ECO:0008006" key="5">
    <source>
        <dbReference type="Google" id="ProtNLM"/>
    </source>
</evidence>
<protein>
    <recommendedName>
        <fullName evidence="5">Late embryogenesis abundant protein LEA-2 subgroup domain-containing protein</fullName>
    </recommendedName>
</protein>
<keyword evidence="2" id="KW-1133">Transmembrane helix</keyword>
<organism evidence="3 4">
    <name type="scientific">Circinella minor</name>
    <dbReference type="NCBI Taxonomy" id="1195481"/>
    <lineage>
        <taxon>Eukaryota</taxon>
        <taxon>Fungi</taxon>
        <taxon>Fungi incertae sedis</taxon>
        <taxon>Mucoromycota</taxon>
        <taxon>Mucoromycotina</taxon>
        <taxon>Mucoromycetes</taxon>
        <taxon>Mucorales</taxon>
        <taxon>Lichtheimiaceae</taxon>
        <taxon>Circinella</taxon>
    </lineage>
</organism>
<keyword evidence="2" id="KW-0812">Transmembrane</keyword>
<keyword evidence="2" id="KW-0472">Membrane</keyword>
<dbReference type="EMBL" id="JAEPRB010000164">
    <property type="protein sequence ID" value="KAG2219777.1"/>
    <property type="molecule type" value="Genomic_DNA"/>
</dbReference>
<keyword evidence="4" id="KW-1185">Reference proteome</keyword>
<gene>
    <name evidence="3" type="ORF">INT45_008868</name>
</gene>